<evidence type="ECO:0000313" key="2">
    <source>
        <dbReference type="Proteomes" id="UP001386955"/>
    </source>
</evidence>
<proteinExistence type="predicted"/>
<name>A0AAN9XE54_PSOTE</name>
<organism evidence="1 2">
    <name type="scientific">Psophocarpus tetragonolobus</name>
    <name type="common">Winged bean</name>
    <name type="synonym">Dolichos tetragonolobus</name>
    <dbReference type="NCBI Taxonomy" id="3891"/>
    <lineage>
        <taxon>Eukaryota</taxon>
        <taxon>Viridiplantae</taxon>
        <taxon>Streptophyta</taxon>
        <taxon>Embryophyta</taxon>
        <taxon>Tracheophyta</taxon>
        <taxon>Spermatophyta</taxon>
        <taxon>Magnoliopsida</taxon>
        <taxon>eudicotyledons</taxon>
        <taxon>Gunneridae</taxon>
        <taxon>Pentapetalae</taxon>
        <taxon>rosids</taxon>
        <taxon>fabids</taxon>
        <taxon>Fabales</taxon>
        <taxon>Fabaceae</taxon>
        <taxon>Papilionoideae</taxon>
        <taxon>50 kb inversion clade</taxon>
        <taxon>NPAAA clade</taxon>
        <taxon>indigoferoid/millettioid clade</taxon>
        <taxon>Phaseoleae</taxon>
        <taxon>Psophocarpus</taxon>
    </lineage>
</organism>
<dbReference type="EMBL" id="JAYMYS010000006">
    <property type="protein sequence ID" value="KAK7388289.1"/>
    <property type="molecule type" value="Genomic_DNA"/>
</dbReference>
<sequence length="119" mass="13238">MQDAPRPLGMERRVVPIPNTHFHSTTLDQMAIHLQPLDDNMQQAGNHQLTLFPSTLLDHLANASQLSKISTISIKVATEMGPTIEKYFVVTLSHVDNTNALGLRHSELPSQDFVESPGW</sequence>
<reference evidence="1 2" key="1">
    <citation type="submission" date="2024-01" db="EMBL/GenBank/DDBJ databases">
        <title>The genomes of 5 underutilized Papilionoideae crops provide insights into root nodulation and disease resistanc.</title>
        <authorList>
            <person name="Jiang F."/>
        </authorList>
    </citation>
    <scope>NUCLEOTIDE SEQUENCE [LARGE SCALE GENOMIC DNA]</scope>
    <source>
        <strain evidence="1">DUOXIRENSHENG_FW03</strain>
        <tissue evidence="1">Leaves</tissue>
    </source>
</reference>
<dbReference type="Proteomes" id="UP001386955">
    <property type="component" value="Unassembled WGS sequence"/>
</dbReference>
<dbReference type="AlphaFoldDB" id="A0AAN9XE54"/>
<comment type="caution">
    <text evidence="1">The sequence shown here is derived from an EMBL/GenBank/DDBJ whole genome shotgun (WGS) entry which is preliminary data.</text>
</comment>
<keyword evidence="2" id="KW-1185">Reference proteome</keyword>
<protein>
    <submittedName>
        <fullName evidence="1">Uncharacterized protein</fullName>
    </submittedName>
</protein>
<evidence type="ECO:0000313" key="1">
    <source>
        <dbReference type="EMBL" id="KAK7388289.1"/>
    </source>
</evidence>
<accession>A0AAN9XE54</accession>
<gene>
    <name evidence="1" type="ORF">VNO78_23103</name>
</gene>